<feature type="domain" description="N-acetyltransferase" evidence="18">
    <location>
        <begin position="17"/>
        <end position="179"/>
    </location>
</feature>
<organism evidence="19 20">
    <name type="scientific">Felis catus</name>
    <name type="common">Cat</name>
    <name type="synonym">Felis silvestris catus</name>
    <dbReference type="NCBI Taxonomy" id="9685"/>
    <lineage>
        <taxon>Eukaryota</taxon>
        <taxon>Metazoa</taxon>
        <taxon>Chordata</taxon>
        <taxon>Craniata</taxon>
        <taxon>Vertebrata</taxon>
        <taxon>Euteleostomi</taxon>
        <taxon>Mammalia</taxon>
        <taxon>Eutheria</taxon>
        <taxon>Laurasiatheria</taxon>
        <taxon>Carnivora</taxon>
        <taxon>Feliformia</taxon>
        <taxon>Felidae</taxon>
        <taxon>Felinae</taxon>
        <taxon>Felis</taxon>
    </lineage>
</organism>
<evidence type="ECO:0000256" key="3">
    <source>
        <dbReference type="ARBA" id="ARBA00008694"/>
    </source>
</evidence>
<accession>A0ABI7VXJ2</accession>
<keyword evidence="9" id="KW-0012">Acyltransferase</keyword>
<dbReference type="Gene3D" id="3.40.630.30">
    <property type="match status" value="1"/>
</dbReference>
<comment type="catalytic activity">
    <reaction evidence="14">
        <text>spermine + acetyl-CoA = N(1)-acetylspermine + CoA + H(+)</text>
        <dbReference type="Rhea" id="RHEA:33099"/>
        <dbReference type="ChEBI" id="CHEBI:15378"/>
        <dbReference type="ChEBI" id="CHEBI:45725"/>
        <dbReference type="ChEBI" id="CHEBI:57287"/>
        <dbReference type="ChEBI" id="CHEBI:57288"/>
        <dbReference type="ChEBI" id="CHEBI:58101"/>
        <dbReference type="EC" id="2.3.1.57"/>
    </reaction>
    <physiologicalReaction direction="left-to-right" evidence="14">
        <dbReference type="Rhea" id="RHEA:33100"/>
    </physiologicalReaction>
</comment>
<feature type="signal peptide" evidence="17">
    <location>
        <begin position="1"/>
        <end position="21"/>
    </location>
</feature>
<dbReference type="InterPro" id="IPR016181">
    <property type="entry name" value="Acyl_CoA_acyltransferase"/>
</dbReference>
<evidence type="ECO:0000259" key="18">
    <source>
        <dbReference type="PROSITE" id="PS51186"/>
    </source>
</evidence>
<keyword evidence="8" id="KW-0808">Transferase</keyword>
<keyword evidence="7" id="KW-0963">Cytoplasm</keyword>
<dbReference type="GeneTree" id="ENSGT00950000183121"/>
<gene>
    <name evidence="19" type="primary">SAT1</name>
</gene>
<evidence type="ECO:0000256" key="1">
    <source>
        <dbReference type="ARBA" id="ARBA00004496"/>
    </source>
</evidence>
<comment type="catalytic activity">
    <reaction evidence="15">
        <text>spermidine + acetyl-CoA = N(1)-acetylspermidine + CoA + H(+)</text>
        <dbReference type="Rhea" id="RHEA:28150"/>
        <dbReference type="ChEBI" id="CHEBI:15378"/>
        <dbReference type="ChEBI" id="CHEBI:57287"/>
        <dbReference type="ChEBI" id="CHEBI:57288"/>
        <dbReference type="ChEBI" id="CHEBI:57834"/>
        <dbReference type="ChEBI" id="CHEBI:58324"/>
        <dbReference type="EC" id="2.3.1.57"/>
    </reaction>
    <physiologicalReaction direction="left-to-right" evidence="15">
        <dbReference type="Rhea" id="RHEA:28151"/>
    </physiologicalReaction>
</comment>
<evidence type="ECO:0000256" key="16">
    <source>
        <dbReference type="ARBA" id="ARBA00049562"/>
    </source>
</evidence>
<evidence type="ECO:0000313" key="20">
    <source>
        <dbReference type="Proteomes" id="UP000823872"/>
    </source>
</evidence>
<dbReference type="Pfam" id="PF00583">
    <property type="entry name" value="Acetyltransf_1"/>
    <property type="match status" value="1"/>
</dbReference>
<dbReference type="EC" id="2.3.1.57" evidence="5"/>
<evidence type="ECO:0000256" key="11">
    <source>
        <dbReference type="ARBA" id="ARBA00031435"/>
    </source>
</evidence>
<evidence type="ECO:0000256" key="15">
    <source>
        <dbReference type="ARBA" id="ARBA00049279"/>
    </source>
</evidence>
<proteinExistence type="inferred from homology"/>
<evidence type="ECO:0000256" key="17">
    <source>
        <dbReference type="SAM" id="SignalP"/>
    </source>
</evidence>
<reference evidence="19" key="2">
    <citation type="submission" date="2025-08" db="UniProtKB">
        <authorList>
            <consortium name="Ensembl"/>
        </authorList>
    </citation>
    <scope>IDENTIFICATION</scope>
    <source>
        <strain evidence="19">breed Abyssinian</strain>
    </source>
</reference>
<comment type="subunit">
    <text evidence="4">Homodimer.</text>
</comment>
<evidence type="ECO:0000256" key="9">
    <source>
        <dbReference type="ARBA" id="ARBA00023315"/>
    </source>
</evidence>
<dbReference type="SUPFAM" id="SSF55729">
    <property type="entry name" value="Acyl-CoA N-acyltransferases (Nat)"/>
    <property type="match status" value="1"/>
</dbReference>
<dbReference type="PROSITE" id="PS51186">
    <property type="entry name" value="GNAT"/>
    <property type="match status" value="1"/>
</dbReference>
<feature type="chain" id="PRO_5046214170" description="Diamine acetyltransferase 1" evidence="17">
    <location>
        <begin position="22"/>
        <end position="180"/>
    </location>
</feature>
<dbReference type="PANTHER" id="PTHR10545:SF36">
    <property type="entry name" value="DIAMINE ACETYLTRANSFERASE 1"/>
    <property type="match status" value="1"/>
</dbReference>
<evidence type="ECO:0000256" key="14">
    <source>
        <dbReference type="ARBA" id="ARBA00048955"/>
    </source>
</evidence>
<evidence type="ECO:0000256" key="6">
    <source>
        <dbReference type="ARBA" id="ARBA00017209"/>
    </source>
</evidence>
<comment type="subcellular location">
    <subcellularLocation>
        <location evidence="1">Cytoplasm</location>
    </subcellularLocation>
</comment>
<dbReference type="InterPro" id="IPR000182">
    <property type="entry name" value="GNAT_dom"/>
</dbReference>
<dbReference type="PANTHER" id="PTHR10545">
    <property type="entry name" value="DIAMINE N-ACETYLTRANSFERASE"/>
    <property type="match status" value="1"/>
</dbReference>
<evidence type="ECO:0000256" key="7">
    <source>
        <dbReference type="ARBA" id="ARBA00022490"/>
    </source>
</evidence>
<comment type="similarity">
    <text evidence="3">Belongs to the acetyltransferase family.</text>
</comment>
<dbReference type="Proteomes" id="UP000823872">
    <property type="component" value="Chromosome X"/>
</dbReference>
<comment type="pathway">
    <text evidence="2">Amine and polyamine degradation; putrescine degradation; N-acetylputrescine from putrescine: step 1/1.</text>
</comment>
<sequence>MCVFSFKTIAVLLWQVMKAFSLPESEIQQIAEWPVHDFSLASASSNVCFLQIHVLRTVRSSNSGLDCTSIKIRKQSRHSVVGFAMYYFTYDPWIGKLLYLEDFFVMSDYRGFGIGSEILKNLSQVAMKCRCSSMHFLVAEWNEPSINFYKRRGASDLSSEEGWRLFKIDKEYLLKMAAEE</sequence>
<protein>
    <recommendedName>
        <fullName evidence="6">Diamine acetyltransferase 1</fullName>
        <ecNumber evidence="5">2.3.1.57</ecNumber>
    </recommendedName>
    <alternativeName>
        <fullName evidence="11">Polyamine N-acetyltransferase 1</fullName>
    </alternativeName>
    <alternativeName>
        <fullName evidence="10">Putrescine acetyltransferase</fullName>
    </alternativeName>
    <alternativeName>
        <fullName evidence="12">Spermidine/spermine N(1)-acetyltransferase 1</fullName>
    </alternativeName>
</protein>
<evidence type="ECO:0000256" key="13">
    <source>
        <dbReference type="ARBA" id="ARBA00045376"/>
    </source>
</evidence>
<evidence type="ECO:0000256" key="8">
    <source>
        <dbReference type="ARBA" id="ARBA00022679"/>
    </source>
</evidence>
<evidence type="ECO:0000256" key="4">
    <source>
        <dbReference type="ARBA" id="ARBA00011738"/>
    </source>
</evidence>
<dbReference type="InterPro" id="IPR051016">
    <property type="entry name" value="Diverse_Substrate_AcTransf"/>
</dbReference>
<evidence type="ECO:0000256" key="5">
    <source>
        <dbReference type="ARBA" id="ARBA00013209"/>
    </source>
</evidence>
<keyword evidence="17" id="KW-0732">Signal</keyword>
<keyword evidence="20" id="KW-1185">Reference proteome</keyword>
<evidence type="ECO:0000313" key="19">
    <source>
        <dbReference type="Ensembl" id="ENSFCTP00005002860.1"/>
    </source>
</evidence>
<evidence type="ECO:0000256" key="12">
    <source>
        <dbReference type="ARBA" id="ARBA00031532"/>
    </source>
</evidence>
<reference evidence="19 20" key="1">
    <citation type="submission" date="2021-02" db="EMBL/GenBank/DDBJ databases">
        <title>Safari Cat Assemblies.</title>
        <authorList>
            <person name="Bredemeyer K.R."/>
            <person name="Murphy W.J."/>
        </authorList>
    </citation>
    <scope>NUCLEOTIDE SEQUENCE [LARGE SCALE GENOMIC DNA]</scope>
</reference>
<comment type="function">
    <text evidence="13">Enzyme which catalyzes the acetylation of polyamines. Substrate specificity: norspermidine = spermidine &gt;&gt; spermine &gt; N(1)-acetylspermine. This highly regulated enzyme allows a fine attenuation of the intracellular concentration of polyamines. Also involved in the regulation of polyamine transport out of cells. Also acts on 1,3-diaminopropane and 1,5-diaminopentane.</text>
</comment>
<dbReference type="CDD" id="cd04301">
    <property type="entry name" value="NAT_SF"/>
    <property type="match status" value="1"/>
</dbReference>
<name>A0ABI7VXJ2_FELCA</name>
<evidence type="ECO:0000256" key="2">
    <source>
        <dbReference type="ARBA" id="ARBA00004995"/>
    </source>
</evidence>
<comment type="catalytic activity">
    <reaction evidence="16">
        <text>an alkane-alpha,omega-diamine + acetyl-CoA = an N-acetylalkane-alpha,omega-diamine + CoA + H(+)</text>
        <dbReference type="Rhea" id="RHEA:11116"/>
        <dbReference type="Rhea" id="RHEA-COMP:9766"/>
        <dbReference type="Rhea" id="RHEA-COMP:9767"/>
        <dbReference type="ChEBI" id="CHEBI:15378"/>
        <dbReference type="ChEBI" id="CHEBI:57287"/>
        <dbReference type="ChEBI" id="CHEBI:57288"/>
        <dbReference type="ChEBI" id="CHEBI:70977"/>
        <dbReference type="ChEBI" id="CHEBI:70988"/>
        <dbReference type="EC" id="2.3.1.57"/>
    </reaction>
    <physiologicalReaction direction="left-to-right" evidence="16">
        <dbReference type="Rhea" id="RHEA:11117"/>
    </physiologicalReaction>
</comment>
<reference evidence="19" key="3">
    <citation type="submission" date="2025-09" db="UniProtKB">
        <authorList>
            <consortium name="Ensembl"/>
        </authorList>
    </citation>
    <scope>IDENTIFICATION</scope>
    <source>
        <strain evidence="19">breed Abyssinian</strain>
    </source>
</reference>
<evidence type="ECO:0000256" key="10">
    <source>
        <dbReference type="ARBA" id="ARBA00029790"/>
    </source>
</evidence>
<dbReference type="Ensembl" id="ENSFCTT00005004840.1">
    <property type="protein sequence ID" value="ENSFCTP00005002860.1"/>
    <property type="gene ID" value="ENSFCTG00005001886.1"/>
</dbReference>